<evidence type="ECO:0000313" key="2">
    <source>
        <dbReference type="Proteomes" id="UP000053669"/>
    </source>
</evidence>
<protein>
    <submittedName>
        <fullName evidence="1">Uncharacterized protein</fullName>
    </submittedName>
</protein>
<proteinExistence type="predicted"/>
<sequence length="224" mass="25232">MDLASPRLRCRPLGSRVVLVASMRWRVSVASRTRSFYAQQTLSYERCESYQPFPHESRKDLLDQKVTLVVEAQAGVAVLGPPAITARAREVLKQSLGLEKLALRRAVLRSAVSALEDHWCPRDAEICEDPHHGSAFVAWDLLARWGSLEDEDRWAQLDFLQFVLQESHALTMEQIDQVLDVANSVVCWDLMMGGWLRDPLLERFQAVRDEFADAACGSLGSPVI</sequence>
<dbReference type="EMBL" id="LMWU01000018">
    <property type="protein sequence ID" value="KUN69903.1"/>
    <property type="molecule type" value="Genomic_DNA"/>
</dbReference>
<comment type="caution">
    <text evidence="1">The sequence shown here is derived from an EMBL/GenBank/DDBJ whole genome shotgun (WGS) entry which is preliminary data.</text>
</comment>
<dbReference type="AlphaFoldDB" id="A0A101S9R7"/>
<reference evidence="1 2" key="1">
    <citation type="submission" date="2015-10" db="EMBL/GenBank/DDBJ databases">
        <title>Draft genome sequence of Streptomyces canus DSM 40017, type strain for the species Streptomyces canus.</title>
        <authorList>
            <person name="Ruckert C."/>
            <person name="Winkler A."/>
            <person name="Kalinowski J."/>
            <person name="Kampfer P."/>
            <person name="Glaeser S."/>
        </authorList>
    </citation>
    <scope>NUCLEOTIDE SEQUENCE [LARGE SCALE GENOMIC DNA]</scope>
    <source>
        <strain evidence="1 2">DSM 40017</strain>
    </source>
</reference>
<evidence type="ECO:0000313" key="1">
    <source>
        <dbReference type="EMBL" id="KUN69903.1"/>
    </source>
</evidence>
<dbReference type="Proteomes" id="UP000053669">
    <property type="component" value="Unassembled WGS sequence"/>
</dbReference>
<organism evidence="1 2">
    <name type="scientific">Streptomyces canus</name>
    <dbReference type="NCBI Taxonomy" id="58343"/>
    <lineage>
        <taxon>Bacteria</taxon>
        <taxon>Bacillati</taxon>
        <taxon>Actinomycetota</taxon>
        <taxon>Actinomycetes</taxon>
        <taxon>Kitasatosporales</taxon>
        <taxon>Streptomycetaceae</taxon>
        <taxon>Streptomyces</taxon>
        <taxon>Streptomyces aurantiacus group</taxon>
    </lineage>
</organism>
<accession>A0A101S9R7</accession>
<name>A0A101S9R7_9ACTN</name>
<gene>
    <name evidence="1" type="ORF">AQJ46_19305</name>
</gene>